<dbReference type="SUPFAM" id="SSF81383">
    <property type="entry name" value="F-box domain"/>
    <property type="match status" value="1"/>
</dbReference>
<dbReference type="CDD" id="cd09917">
    <property type="entry name" value="F-box_SF"/>
    <property type="match status" value="1"/>
</dbReference>
<evidence type="ECO:0000313" key="2">
    <source>
        <dbReference type="EMBL" id="KAF7308186.1"/>
    </source>
</evidence>
<dbReference type="OrthoDB" id="2322499at2759"/>
<dbReference type="PROSITE" id="PS50181">
    <property type="entry name" value="FBOX"/>
    <property type="match status" value="1"/>
</dbReference>
<sequence>MEPELPFANYDPEAWTGDGDSATVARLRNPNYVHCWIQLRKDRPKFMRGKLDMLPEILVDVLLEILAYLHPLELIQLSRTSKPLRDIVLSPVADSTWRTSFLLDESTPPCPDRYPPRRWARLLFGLRLCDRCGVSGVDADYHSWLHLCTRCTETTAHDDWPSIAHCRPNFRPTPRPGRTSGGLSLEECLQAHNDLVLKVDEVAKMCQDWENQNMGDLSWQGDAARGRIVHQVRKRLVKQEGFVAEDTYRSDTYYAIWNCAAFDGKRRLTSTLWNRAKAHIIPTVAEARDERLAAERTALIQQRLEVLRPVSIIALRTPTNTHGGSFFPPPHTIALRPPPLVELLTDPSDAPLTRDDPRLAEILQGTAARAFVDGWVSDMQQRLARCLPDTTSELPPAVALQRITSVFLLSKGVSSATAIAIGWEDAWAYLHQAQDILPISLSALGQEADGVDPYDGHIEFAPRGSKTALAIASLLGFVDPNVTSIDEMDERAKEERFICDNCPPSTQTKGSRAAFRWRECILHDERLHQAREPTWRLLSPLACADARRREGEDKYERVAMWTCMLCDVHHPTFARLAVIRSHLETEHEITSPVFETHYISFAVPQRPPRKHAMLVEGTHAAAFRCNRCVVDHPEVVKLWSKRSIMLHIRDRHLLDAFGEDDWMEVDFFV</sequence>
<name>A0A8H6T0U1_MYCCL</name>
<reference evidence="2" key="1">
    <citation type="submission" date="2020-05" db="EMBL/GenBank/DDBJ databases">
        <title>Mycena genomes resolve the evolution of fungal bioluminescence.</title>
        <authorList>
            <person name="Tsai I.J."/>
        </authorList>
    </citation>
    <scope>NUCLEOTIDE SEQUENCE</scope>
    <source>
        <strain evidence="2">110903Hualien_Pintung</strain>
    </source>
</reference>
<accession>A0A8H6T0U1</accession>
<protein>
    <submittedName>
        <fullName evidence="2">F-box domain-containing protein</fullName>
    </submittedName>
</protein>
<dbReference type="EMBL" id="JACAZE010000008">
    <property type="protein sequence ID" value="KAF7308186.1"/>
    <property type="molecule type" value="Genomic_DNA"/>
</dbReference>
<gene>
    <name evidence="2" type="ORF">HMN09_00666400</name>
</gene>
<keyword evidence="3" id="KW-1185">Reference proteome</keyword>
<dbReference type="AlphaFoldDB" id="A0A8H6T0U1"/>
<evidence type="ECO:0000259" key="1">
    <source>
        <dbReference type="PROSITE" id="PS50181"/>
    </source>
</evidence>
<dbReference type="Pfam" id="PF00646">
    <property type="entry name" value="F-box"/>
    <property type="match status" value="1"/>
</dbReference>
<comment type="caution">
    <text evidence="2">The sequence shown here is derived from an EMBL/GenBank/DDBJ whole genome shotgun (WGS) entry which is preliminary data.</text>
</comment>
<proteinExistence type="predicted"/>
<dbReference type="InterPro" id="IPR036047">
    <property type="entry name" value="F-box-like_dom_sf"/>
</dbReference>
<organism evidence="2 3">
    <name type="scientific">Mycena chlorophos</name>
    <name type="common">Agaric fungus</name>
    <name type="synonym">Agaricus chlorophos</name>
    <dbReference type="NCBI Taxonomy" id="658473"/>
    <lineage>
        <taxon>Eukaryota</taxon>
        <taxon>Fungi</taxon>
        <taxon>Dikarya</taxon>
        <taxon>Basidiomycota</taxon>
        <taxon>Agaricomycotina</taxon>
        <taxon>Agaricomycetes</taxon>
        <taxon>Agaricomycetidae</taxon>
        <taxon>Agaricales</taxon>
        <taxon>Marasmiineae</taxon>
        <taxon>Mycenaceae</taxon>
        <taxon>Mycena</taxon>
    </lineage>
</organism>
<dbReference type="Proteomes" id="UP000613580">
    <property type="component" value="Unassembled WGS sequence"/>
</dbReference>
<evidence type="ECO:0000313" key="3">
    <source>
        <dbReference type="Proteomes" id="UP000613580"/>
    </source>
</evidence>
<dbReference type="InterPro" id="IPR001810">
    <property type="entry name" value="F-box_dom"/>
</dbReference>
<feature type="domain" description="F-box" evidence="1">
    <location>
        <begin position="51"/>
        <end position="100"/>
    </location>
</feature>